<feature type="chain" id="PRO_5038007985" evidence="1">
    <location>
        <begin position="23"/>
        <end position="138"/>
    </location>
</feature>
<feature type="signal peptide" evidence="1">
    <location>
        <begin position="1"/>
        <end position="22"/>
    </location>
</feature>
<protein>
    <submittedName>
        <fullName evidence="2">Gliding motility-associated C-terminal domain-containing protein</fullName>
    </submittedName>
</protein>
<accession>A0A916DQD4</accession>
<organism evidence="2 3">
    <name type="scientific">Aureispira anguillae</name>
    <dbReference type="NCBI Taxonomy" id="2864201"/>
    <lineage>
        <taxon>Bacteria</taxon>
        <taxon>Pseudomonadati</taxon>
        <taxon>Bacteroidota</taxon>
        <taxon>Saprospiria</taxon>
        <taxon>Saprospirales</taxon>
        <taxon>Saprospiraceae</taxon>
        <taxon>Aureispira</taxon>
    </lineage>
</organism>
<name>A0A916DQD4_9BACT</name>
<sequence>MNYLMNLCLTALLMSMAVGVQGQCNKNNIKVPPNLEPYNKKNQPRTLTLETRGIKELKLLIYTTNGTKVFESSSALVGASEEKIKLLDTGWDGMQLGENLAAGIYIYSMEAQCLDKSMIRKSGSIILTIDATKPVDQP</sequence>
<dbReference type="EMBL" id="AP026867">
    <property type="protein sequence ID" value="BDS10030.1"/>
    <property type="molecule type" value="Genomic_DNA"/>
</dbReference>
<dbReference type="Proteomes" id="UP001060919">
    <property type="component" value="Chromosome"/>
</dbReference>
<dbReference type="KEGG" id="aup:AsAng_0007350"/>
<evidence type="ECO:0000313" key="3">
    <source>
        <dbReference type="Proteomes" id="UP001060919"/>
    </source>
</evidence>
<evidence type="ECO:0000313" key="2">
    <source>
        <dbReference type="EMBL" id="BDS10030.1"/>
    </source>
</evidence>
<proteinExistence type="predicted"/>
<dbReference type="RefSeq" id="WP_264791373.1">
    <property type="nucleotide sequence ID" value="NZ_AP026867.1"/>
</dbReference>
<evidence type="ECO:0000256" key="1">
    <source>
        <dbReference type="SAM" id="SignalP"/>
    </source>
</evidence>
<gene>
    <name evidence="2" type="ORF">AsAng_0007350</name>
</gene>
<dbReference type="AlphaFoldDB" id="A0A916DQD4"/>
<keyword evidence="3" id="KW-1185">Reference proteome</keyword>
<reference evidence="2" key="1">
    <citation type="submission" date="2022-09" db="EMBL/GenBank/DDBJ databases">
        <title>Aureispira anguillicida sp. nov., isolated from Leptocephalus of Japanese eel Anguilla japonica.</title>
        <authorList>
            <person name="Yuasa K."/>
            <person name="Mekata T."/>
            <person name="Ikunari K."/>
        </authorList>
    </citation>
    <scope>NUCLEOTIDE SEQUENCE</scope>
    <source>
        <strain evidence="2">EL160426</strain>
    </source>
</reference>
<keyword evidence="1" id="KW-0732">Signal</keyword>